<accession>A0A5N6YH45</accession>
<feature type="chain" id="PRO_5024936547" evidence="1">
    <location>
        <begin position="22"/>
        <end position="262"/>
    </location>
</feature>
<protein>
    <submittedName>
        <fullName evidence="2">Uncharacterized protein</fullName>
    </submittedName>
</protein>
<name>A0A5N6YH45_9EURO</name>
<organism evidence="2">
    <name type="scientific">Aspergillus arachidicola</name>
    <dbReference type="NCBI Taxonomy" id="656916"/>
    <lineage>
        <taxon>Eukaryota</taxon>
        <taxon>Fungi</taxon>
        <taxon>Dikarya</taxon>
        <taxon>Ascomycota</taxon>
        <taxon>Pezizomycotina</taxon>
        <taxon>Eurotiomycetes</taxon>
        <taxon>Eurotiomycetidae</taxon>
        <taxon>Eurotiales</taxon>
        <taxon>Aspergillaceae</taxon>
        <taxon>Aspergillus</taxon>
        <taxon>Aspergillus subgen. Circumdati</taxon>
    </lineage>
</organism>
<keyword evidence="1" id="KW-0732">Signal</keyword>
<evidence type="ECO:0000313" key="2">
    <source>
        <dbReference type="EMBL" id="KAE8343856.1"/>
    </source>
</evidence>
<proteinExistence type="predicted"/>
<dbReference type="EMBL" id="ML737127">
    <property type="protein sequence ID" value="KAE8343856.1"/>
    <property type="molecule type" value="Genomic_DNA"/>
</dbReference>
<dbReference type="AlphaFoldDB" id="A0A5N6YH45"/>
<feature type="signal peptide" evidence="1">
    <location>
        <begin position="1"/>
        <end position="21"/>
    </location>
</feature>
<evidence type="ECO:0000256" key="1">
    <source>
        <dbReference type="SAM" id="SignalP"/>
    </source>
</evidence>
<dbReference type="Proteomes" id="UP000325558">
    <property type="component" value="Unassembled WGS sequence"/>
</dbReference>
<gene>
    <name evidence="2" type="ORF">BDV24DRAFT_25892</name>
</gene>
<dbReference type="OrthoDB" id="5431298at2759"/>
<reference evidence="2" key="1">
    <citation type="submission" date="2019-04" db="EMBL/GenBank/DDBJ databases">
        <title>Friends and foes A comparative genomics study of 23 Aspergillus species from section Flavi.</title>
        <authorList>
            <consortium name="DOE Joint Genome Institute"/>
            <person name="Kjaerbolling I."/>
            <person name="Vesth T."/>
            <person name="Frisvad J.C."/>
            <person name="Nybo J.L."/>
            <person name="Theobald S."/>
            <person name="Kildgaard S."/>
            <person name="Isbrandt T."/>
            <person name="Kuo A."/>
            <person name="Sato A."/>
            <person name="Lyhne E.K."/>
            <person name="Kogle M.E."/>
            <person name="Wiebenga A."/>
            <person name="Kun R.S."/>
            <person name="Lubbers R.J."/>
            <person name="Makela M.R."/>
            <person name="Barry K."/>
            <person name="Chovatia M."/>
            <person name="Clum A."/>
            <person name="Daum C."/>
            <person name="Haridas S."/>
            <person name="He G."/>
            <person name="LaButti K."/>
            <person name="Lipzen A."/>
            <person name="Mondo S."/>
            <person name="Riley R."/>
            <person name="Salamov A."/>
            <person name="Simmons B.A."/>
            <person name="Magnuson J.K."/>
            <person name="Henrissat B."/>
            <person name="Mortensen U.H."/>
            <person name="Larsen T.O."/>
            <person name="Devries R.P."/>
            <person name="Grigoriev I.V."/>
            <person name="Machida M."/>
            <person name="Baker S.E."/>
            <person name="Andersen M.R."/>
        </authorList>
    </citation>
    <scope>NUCLEOTIDE SEQUENCE</scope>
    <source>
        <strain evidence="2">CBS 117612</strain>
    </source>
</reference>
<sequence>MHFHKITLGTTLAALLSLTTALPTTSYSSPLTTRQDGQCPPGKAYYVCNINNFRGCCSVDPCALEAGCPDYEPSASLTTRDDTQCPTGKAFYVCNKNNFRGCCSVDPCDLDAGCPDNDTPTCTPGEIYQPTMQTYLLPSSDPVSTPNLNVSKSATAEWDQTMTFSVPQGAKTCTLMWGVPAERNFKAGQNALVRVWQGDKAEGESIGAADFTNWPGVDGPHTHTVGTVQCAEEIVLRSRLDKESEVFLEQGAETGWYIDYKC</sequence>